<comment type="catalytic activity">
    <reaction evidence="8">
        <text>fluoride(in) = fluoride(out)</text>
        <dbReference type="Rhea" id="RHEA:76159"/>
        <dbReference type="ChEBI" id="CHEBI:17051"/>
    </reaction>
    <physiologicalReaction direction="left-to-right" evidence="8">
        <dbReference type="Rhea" id="RHEA:76160"/>
    </physiologicalReaction>
</comment>
<dbReference type="EMBL" id="AYYY01000063">
    <property type="protein sequence ID" value="KRM60532.1"/>
    <property type="molecule type" value="Genomic_DNA"/>
</dbReference>
<keyword evidence="10" id="KW-0915">Sodium</keyword>
<dbReference type="GO" id="GO:0005886">
    <property type="term" value="C:plasma membrane"/>
    <property type="evidence" value="ECO:0007669"/>
    <property type="project" value="UniProtKB-SubCell"/>
</dbReference>
<feature type="transmembrane region" description="Helical" evidence="10">
    <location>
        <begin position="27"/>
        <end position="47"/>
    </location>
</feature>
<keyword evidence="10" id="KW-0406">Ion transport</keyword>
<organism evidence="11 12">
    <name type="scientific">Paucilactobacillus vaccinostercus DSM 20634</name>
    <dbReference type="NCBI Taxonomy" id="1423813"/>
    <lineage>
        <taxon>Bacteria</taxon>
        <taxon>Bacillati</taxon>
        <taxon>Bacillota</taxon>
        <taxon>Bacilli</taxon>
        <taxon>Lactobacillales</taxon>
        <taxon>Lactobacillaceae</taxon>
        <taxon>Paucilactobacillus</taxon>
    </lineage>
</organism>
<evidence type="ECO:0000256" key="3">
    <source>
        <dbReference type="ARBA" id="ARBA00022692"/>
    </source>
</evidence>
<dbReference type="STRING" id="1423813.FC26_GL000622"/>
<dbReference type="HAMAP" id="MF_00454">
    <property type="entry name" value="FluC"/>
    <property type="match status" value="1"/>
</dbReference>
<evidence type="ECO:0000256" key="4">
    <source>
        <dbReference type="ARBA" id="ARBA00022989"/>
    </source>
</evidence>
<dbReference type="InterPro" id="IPR003691">
    <property type="entry name" value="FluC"/>
</dbReference>
<comment type="activity regulation">
    <text evidence="10">Na(+) is not transported, but it plays an essential structural role and its presence is essential for fluoride channel function.</text>
</comment>
<evidence type="ECO:0000313" key="12">
    <source>
        <dbReference type="Proteomes" id="UP000051733"/>
    </source>
</evidence>
<dbReference type="GO" id="GO:0046872">
    <property type="term" value="F:metal ion binding"/>
    <property type="evidence" value="ECO:0007669"/>
    <property type="project" value="UniProtKB-KW"/>
</dbReference>
<evidence type="ECO:0000256" key="10">
    <source>
        <dbReference type="HAMAP-Rule" id="MF_00454"/>
    </source>
</evidence>
<sequence length="128" mass="13897">MDELLIGLFAIVGGVLRWLVGQLLPTGQWPLTTLLINLVGSFLLAWMSGNIVRRLKIPAALSLALGTGMIGAFTTFSTLTLDVYHLILSQHWWLALTYIVSSIIGGTLMAAAGMWLGSNQRREASIDD</sequence>
<evidence type="ECO:0000256" key="8">
    <source>
        <dbReference type="ARBA" id="ARBA00035585"/>
    </source>
</evidence>
<evidence type="ECO:0000256" key="2">
    <source>
        <dbReference type="ARBA" id="ARBA00022475"/>
    </source>
</evidence>
<feature type="transmembrane region" description="Helical" evidence="10">
    <location>
        <begin position="59"/>
        <end position="80"/>
    </location>
</feature>
<evidence type="ECO:0000313" key="11">
    <source>
        <dbReference type="EMBL" id="KRM60532.1"/>
    </source>
</evidence>
<reference evidence="11 12" key="1">
    <citation type="journal article" date="2015" name="Genome Announc.">
        <title>Expanding the biotechnology potential of lactobacilli through comparative genomics of 213 strains and associated genera.</title>
        <authorList>
            <person name="Sun Z."/>
            <person name="Harris H.M."/>
            <person name="McCann A."/>
            <person name="Guo C."/>
            <person name="Argimon S."/>
            <person name="Zhang W."/>
            <person name="Yang X."/>
            <person name="Jeffery I.B."/>
            <person name="Cooney J.C."/>
            <person name="Kagawa T.F."/>
            <person name="Liu W."/>
            <person name="Song Y."/>
            <person name="Salvetti E."/>
            <person name="Wrobel A."/>
            <person name="Rasinkangas P."/>
            <person name="Parkhill J."/>
            <person name="Rea M.C."/>
            <person name="O'Sullivan O."/>
            <person name="Ritari J."/>
            <person name="Douillard F.P."/>
            <person name="Paul Ross R."/>
            <person name="Yang R."/>
            <person name="Briner A.E."/>
            <person name="Felis G.E."/>
            <person name="de Vos W.M."/>
            <person name="Barrangou R."/>
            <person name="Klaenhammer T.R."/>
            <person name="Caufield P.W."/>
            <person name="Cui Y."/>
            <person name="Zhang H."/>
            <person name="O'Toole P.W."/>
        </authorList>
    </citation>
    <scope>NUCLEOTIDE SEQUENCE [LARGE SCALE GENOMIC DNA]</scope>
    <source>
        <strain evidence="11 12">DSM 20634</strain>
    </source>
</reference>
<keyword evidence="12" id="KW-1185">Reference proteome</keyword>
<keyword evidence="2 10" id="KW-1003">Cell membrane</keyword>
<keyword evidence="5 10" id="KW-0472">Membrane</keyword>
<dbReference type="GO" id="GO:0062054">
    <property type="term" value="F:fluoride channel activity"/>
    <property type="evidence" value="ECO:0007669"/>
    <property type="project" value="UniProtKB-UniRule"/>
</dbReference>
<comment type="caution">
    <text evidence="11">The sequence shown here is derived from an EMBL/GenBank/DDBJ whole genome shotgun (WGS) entry which is preliminary data.</text>
</comment>
<dbReference type="OrthoDB" id="9799631at2"/>
<feature type="binding site" evidence="10">
    <location>
        <position position="71"/>
    </location>
    <ligand>
        <name>Na(+)</name>
        <dbReference type="ChEBI" id="CHEBI:29101"/>
        <note>structural</note>
    </ligand>
</feature>
<evidence type="ECO:0000256" key="1">
    <source>
        <dbReference type="ARBA" id="ARBA00004651"/>
    </source>
</evidence>
<feature type="binding site" evidence="10">
    <location>
        <position position="74"/>
    </location>
    <ligand>
        <name>Na(+)</name>
        <dbReference type="ChEBI" id="CHEBI:29101"/>
        <note>structural</note>
    </ligand>
</feature>
<keyword evidence="10" id="KW-0813">Transport</keyword>
<proteinExistence type="inferred from homology"/>
<dbReference type="GO" id="GO:0140114">
    <property type="term" value="P:cellular detoxification of fluoride"/>
    <property type="evidence" value="ECO:0007669"/>
    <property type="project" value="UniProtKB-UniRule"/>
</dbReference>
<keyword evidence="10" id="KW-0479">Metal-binding</keyword>
<keyword evidence="3 10" id="KW-0812">Transmembrane</keyword>
<dbReference type="RefSeq" id="WP_057780747.1">
    <property type="nucleotide sequence ID" value="NZ_AYYY01000063.1"/>
</dbReference>
<dbReference type="Pfam" id="PF02537">
    <property type="entry name" value="CRCB"/>
    <property type="match status" value="1"/>
</dbReference>
<dbReference type="PANTHER" id="PTHR28259:SF1">
    <property type="entry name" value="FLUORIDE EXPORT PROTEIN 1-RELATED"/>
    <property type="match status" value="1"/>
</dbReference>
<dbReference type="AlphaFoldDB" id="A0A0R2A4V2"/>
<name>A0A0R2A4V2_9LACO</name>
<comment type="function">
    <text evidence="9 10">Fluoride-specific ion channel. Important for reducing fluoride concentration in the cell, thus reducing its toxicity.</text>
</comment>
<dbReference type="PATRIC" id="fig|1423813.3.peg.633"/>
<evidence type="ECO:0000256" key="9">
    <source>
        <dbReference type="ARBA" id="ARBA00049940"/>
    </source>
</evidence>
<comment type="subcellular location">
    <subcellularLocation>
        <location evidence="1 10">Cell membrane</location>
        <topology evidence="1 10">Multi-pass membrane protein</topology>
    </subcellularLocation>
</comment>
<dbReference type="Proteomes" id="UP000051733">
    <property type="component" value="Unassembled WGS sequence"/>
</dbReference>
<evidence type="ECO:0000256" key="6">
    <source>
        <dbReference type="ARBA" id="ARBA00023303"/>
    </source>
</evidence>
<evidence type="ECO:0000256" key="7">
    <source>
        <dbReference type="ARBA" id="ARBA00035120"/>
    </source>
</evidence>
<dbReference type="PANTHER" id="PTHR28259">
    <property type="entry name" value="FLUORIDE EXPORT PROTEIN 1-RELATED"/>
    <property type="match status" value="1"/>
</dbReference>
<accession>A0A0R2A4V2</accession>
<feature type="transmembrane region" description="Helical" evidence="10">
    <location>
        <begin position="92"/>
        <end position="116"/>
    </location>
</feature>
<gene>
    <name evidence="10" type="primary">fluC</name>
    <name evidence="10" type="synonym">crcB</name>
    <name evidence="11" type="ORF">FC26_GL000622</name>
</gene>
<protein>
    <recommendedName>
        <fullName evidence="10">Fluoride-specific ion channel FluC</fullName>
    </recommendedName>
</protein>
<comment type="similarity">
    <text evidence="7 10">Belongs to the fluoride channel Fluc/FEX (TC 1.A.43) family.</text>
</comment>
<evidence type="ECO:0000256" key="5">
    <source>
        <dbReference type="ARBA" id="ARBA00023136"/>
    </source>
</evidence>
<keyword evidence="4 10" id="KW-1133">Transmembrane helix</keyword>
<keyword evidence="6 10" id="KW-0407">Ion channel</keyword>